<evidence type="ECO:0000313" key="3">
    <source>
        <dbReference type="Proteomes" id="UP001189429"/>
    </source>
</evidence>
<comment type="caution">
    <text evidence="2">The sequence shown here is derived from an EMBL/GenBank/DDBJ whole genome shotgun (WGS) entry which is preliminary data.</text>
</comment>
<evidence type="ECO:0000256" key="1">
    <source>
        <dbReference type="SAM" id="MobiDB-lite"/>
    </source>
</evidence>
<name>A0ABN9RSE3_9DINO</name>
<proteinExistence type="predicted"/>
<evidence type="ECO:0000313" key="2">
    <source>
        <dbReference type="EMBL" id="CAK0821333.1"/>
    </source>
</evidence>
<protein>
    <submittedName>
        <fullName evidence="2">Uncharacterized protein</fullName>
    </submittedName>
</protein>
<feature type="region of interest" description="Disordered" evidence="1">
    <location>
        <begin position="66"/>
        <end position="85"/>
    </location>
</feature>
<accession>A0ABN9RSE3</accession>
<dbReference type="Proteomes" id="UP001189429">
    <property type="component" value="Unassembled WGS sequence"/>
</dbReference>
<dbReference type="EMBL" id="CAUYUJ010007605">
    <property type="protein sequence ID" value="CAK0821333.1"/>
    <property type="molecule type" value="Genomic_DNA"/>
</dbReference>
<sequence>EELQGPADEELESLSTTGFVFPAKGVMGSRFDRFIASHWTAGKRAEYHKKRPYLKEIDRAERAKERYDEHMKKRRRTTERRDEDEVEGELLNLDQLIIAQGGFDRPTAIQGALRIARQCIERGPPFSEVDEDSGRLTFRMRRKKVRAMNVNSWTQEEVDSNRRALVDASDYATCNSRSHATSSTCSCTIWANPKGKAKGKAKAKASPANSLKNAIKSGQDTFALYSMATMEARTLINDITAGDQGEWAFAVKFAKNLEGNLKALERGAKTDTTFQRILTEGIPTMKDHTDESELIHALNTFQVNFEQKLHAMQAKVRRIRQMKDLVPSDVDEL</sequence>
<gene>
    <name evidence="2" type="ORF">PCOR1329_LOCUS22685</name>
</gene>
<reference evidence="2" key="1">
    <citation type="submission" date="2023-10" db="EMBL/GenBank/DDBJ databases">
        <authorList>
            <person name="Chen Y."/>
            <person name="Shah S."/>
            <person name="Dougan E. K."/>
            <person name="Thang M."/>
            <person name="Chan C."/>
        </authorList>
    </citation>
    <scope>NUCLEOTIDE SEQUENCE [LARGE SCALE GENOMIC DNA]</scope>
</reference>
<feature type="non-terminal residue" evidence="2">
    <location>
        <position position="1"/>
    </location>
</feature>
<keyword evidence="3" id="KW-1185">Reference proteome</keyword>
<organism evidence="2 3">
    <name type="scientific">Prorocentrum cordatum</name>
    <dbReference type="NCBI Taxonomy" id="2364126"/>
    <lineage>
        <taxon>Eukaryota</taxon>
        <taxon>Sar</taxon>
        <taxon>Alveolata</taxon>
        <taxon>Dinophyceae</taxon>
        <taxon>Prorocentrales</taxon>
        <taxon>Prorocentraceae</taxon>
        <taxon>Prorocentrum</taxon>
    </lineage>
</organism>